<sequence>MAKNITMIFGWLFIVFGILGFIPNPFIGEGAFFHFDIVGNIFHIVIGIIALAMAKKGDQGSLSFMKSFGIIFAILAIIGFFQIGSAGAGKLLGIMEINGIVNWFYIILAIIFIAIGFGSKSGDMAMGGGSDSGMGGMNDMKGGHM</sequence>
<evidence type="ECO:0000313" key="2">
    <source>
        <dbReference type="EMBL" id="PIP73035.1"/>
    </source>
</evidence>
<feature type="transmembrane region" description="Helical" evidence="1">
    <location>
        <begin position="64"/>
        <end position="88"/>
    </location>
</feature>
<dbReference type="AlphaFoldDB" id="A0A2H0CSY7"/>
<proteinExistence type="predicted"/>
<accession>A0A2H0CSY7</accession>
<feature type="transmembrane region" description="Helical" evidence="1">
    <location>
        <begin position="100"/>
        <end position="118"/>
    </location>
</feature>
<keyword evidence="1" id="KW-0472">Membrane</keyword>
<dbReference type="EMBL" id="PCTL01000033">
    <property type="protein sequence ID" value="PIP73035.1"/>
    <property type="molecule type" value="Genomic_DNA"/>
</dbReference>
<dbReference type="Proteomes" id="UP000230638">
    <property type="component" value="Unassembled WGS sequence"/>
</dbReference>
<organism evidence="2 3">
    <name type="scientific">Candidatus Lloydbacteria bacterium CG22_combo_CG10-13_8_21_14_all_47_15</name>
    <dbReference type="NCBI Taxonomy" id="1974635"/>
    <lineage>
        <taxon>Bacteria</taxon>
        <taxon>Candidatus Lloydiibacteriota</taxon>
    </lineage>
</organism>
<feature type="transmembrane region" description="Helical" evidence="1">
    <location>
        <begin position="7"/>
        <end position="26"/>
    </location>
</feature>
<evidence type="ECO:0000313" key="3">
    <source>
        <dbReference type="Proteomes" id="UP000230638"/>
    </source>
</evidence>
<keyword evidence="1" id="KW-0812">Transmembrane</keyword>
<comment type="caution">
    <text evidence="2">The sequence shown here is derived from an EMBL/GenBank/DDBJ whole genome shotgun (WGS) entry which is preliminary data.</text>
</comment>
<keyword evidence="1" id="KW-1133">Transmembrane helix</keyword>
<evidence type="ECO:0000256" key="1">
    <source>
        <dbReference type="SAM" id="Phobius"/>
    </source>
</evidence>
<reference evidence="2 3" key="1">
    <citation type="submission" date="2017-09" db="EMBL/GenBank/DDBJ databases">
        <title>Depth-based differentiation of microbial function through sediment-hosted aquifers and enrichment of novel symbionts in the deep terrestrial subsurface.</title>
        <authorList>
            <person name="Probst A.J."/>
            <person name="Ladd B."/>
            <person name="Jarett J.K."/>
            <person name="Geller-Mcgrath D.E."/>
            <person name="Sieber C.M."/>
            <person name="Emerson J.B."/>
            <person name="Anantharaman K."/>
            <person name="Thomas B.C."/>
            <person name="Malmstrom R."/>
            <person name="Stieglmeier M."/>
            <person name="Klingl A."/>
            <person name="Woyke T."/>
            <person name="Ryan C.M."/>
            <person name="Banfield J.F."/>
        </authorList>
    </citation>
    <scope>NUCLEOTIDE SEQUENCE [LARGE SCALE GENOMIC DNA]</scope>
    <source>
        <strain evidence="2">CG22_combo_CG10-13_8_21_14_all_47_15</strain>
    </source>
</reference>
<evidence type="ECO:0008006" key="4">
    <source>
        <dbReference type="Google" id="ProtNLM"/>
    </source>
</evidence>
<protein>
    <recommendedName>
        <fullName evidence="4">DUF4383 domain-containing protein</fullName>
    </recommendedName>
</protein>
<name>A0A2H0CSY7_9BACT</name>
<dbReference type="Pfam" id="PF14325">
    <property type="entry name" value="DUF4383"/>
    <property type="match status" value="1"/>
</dbReference>
<gene>
    <name evidence="2" type="ORF">COW88_03475</name>
</gene>
<feature type="transmembrane region" description="Helical" evidence="1">
    <location>
        <begin position="32"/>
        <end position="52"/>
    </location>
</feature>